<name>A0A1E7FZH2_9STRA</name>
<dbReference type="InterPro" id="IPR014784">
    <property type="entry name" value="Cu2_ascorb_mOase-like_C"/>
</dbReference>
<dbReference type="GO" id="GO:0016715">
    <property type="term" value="F:oxidoreductase activity, acting on paired donors, with incorporation or reduction of molecular oxygen, reduced ascorbate as one donor, and incorporation of one atom of oxygen"/>
    <property type="evidence" value="ECO:0007669"/>
    <property type="project" value="InterPro"/>
</dbReference>
<feature type="region of interest" description="Disordered" evidence="2">
    <location>
        <begin position="338"/>
        <end position="363"/>
    </location>
</feature>
<dbReference type="InterPro" id="IPR008977">
    <property type="entry name" value="PHM/PNGase_F_dom_sf"/>
</dbReference>
<gene>
    <name evidence="4" type="ORF">FRACYDRAFT_267557</name>
</gene>
<feature type="domain" description="Copper type II ascorbate-dependent monooxygenase C-terminal" evidence="3">
    <location>
        <begin position="82"/>
        <end position="124"/>
    </location>
</feature>
<feature type="compositionally biased region" description="Low complexity" evidence="2">
    <location>
        <begin position="342"/>
        <end position="355"/>
    </location>
</feature>
<evidence type="ECO:0000256" key="2">
    <source>
        <dbReference type="SAM" id="MobiDB-lite"/>
    </source>
</evidence>
<evidence type="ECO:0000313" key="5">
    <source>
        <dbReference type="Proteomes" id="UP000095751"/>
    </source>
</evidence>
<dbReference type="KEGG" id="fcy:FRACYDRAFT_267557"/>
<keyword evidence="5" id="KW-1185">Reference proteome</keyword>
<evidence type="ECO:0000256" key="1">
    <source>
        <dbReference type="ARBA" id="ARBA00023157"/>
    </source>
</evidence>
<dbReference type="Pfam" id="PF03712">
    <property type="entry name" value="Cu2_monoox_C"/>
    <property type="match status" value="1"/>
</dbReference>
<dbReference type="Proteomes" id="UP000095751">
    <property type="component" value="Unassembled WGS sequence"/>
</dbReference>
<evidence type="ECO:0000313" key="4">
    <source>
        <dbReference type="EMBL" id="OEU23547.1"/>
    </source>
</evidence>
<proteinExistence type="predicted"/>
<protein>
    <recommendedName>
        <fullName evidence="3">Copper type II ascorbate-dependent monooxygenase C-terminal domain-containing protein</fullName>
    </recommendedName>
</protein>
<sequence length="394" mass="43737">MYATLFREQEEDNTSASSPMTKKQADLSASGGPTTSTMTKMIAKDLKSREVWYYDDQASIGMDAEFIMPEIQAVNNNEGNSNILMKGTEIKIGDKIQATCVYNSSERTENTKFGLSTYEEMCIISVQITFKTPSIIENEVANTSFITDLNLRSFSCNVDNINHSSDIWQGILEKDEDPRVDAANFWSKDGNHSIETTNLCTFPVADFVLSDSSMTSGSRNCPVSEQEIHGYNKNDLCYGFLDNHGDDDVDTTKNIEIEFLTDTIAGYTCEGGLYDQKDSNESPLYVTKEQCINSDDGGVEDSLFGGSFLMTDIVKEYLRDYWYQTTCCIINEIETDNEDNGDSAAADNNVATNVDGDIDDDEEEESVATIISVDRSSSFMAVIVMLVTLIMMAN</sequence>
<dbReference type="InterPro" id="IPR024548">
    <property type="entry name" value="Cu2_monoox_C"/>
</dbReference>
<dbReference type="InParanoid" id="A0A1E7FZH2"/>
<reference evidence="4 5" key="1">
    <citation type="submission" date="2016-09" db="EMBL/GenBank/DDBJ databases">
        <title>Extensive genetic diversity and differential bi-allelic expression allows diatom success in the polar Southern Ocean.</title>
        <authorList>
            <consortium name="DOE Joint Genome Institute"/>
            <person name="Mock T."/>
            <person name="Otillar R.P."/>
            <person name="Strauss J."/>
            <person name="Dupont C."/>
            <person name="Frickenhaus S."/>
            <person name="Maumus F."/>
            <person name="Mcmullan M."/>
            <person name="Sanges R."/>
            <person name="Schmutz J."/>
            <person name="Toseland A."/>
            <person name="Valas R."/>
            <person name="Veluchamy A."/>
            <person name="Ward B.J."/>
            <person name="Allen A."/>
            <person name="Barry K."/>
            <person name="Falciatore A."/>
            <person name="Ferrante M."/>
            <person name="Fortunato A.E."/>
            <person name="Gloeckner G."/>
            <person name="Gruber A."/>
            <person name="Hipkin R."/>
            <person name="Janech M."/>
            <person name="Kroth P."/>
            <person name="Leese F."/>
            <person name="Lindquist E."/>
            <person name="Lyon B.R."/>
            <person name="Martin J."/>
            <person name="Mayer C."/>
            <person name="Parker M."/>
            <person name="Quesneville H."/>
            <person name="Raymond J."/>
            <person name="Uhlig C."/>
            <person name="Valentin K.U."/>
            <person name="Worden A.Z."/>
            <person name="Armbrust E.V."/>
            <person name="Bowler C."/>
            <person name="Green B."/>
            <person name="Moulton V."/>
            <person name="Van Oosterhout C."/>
            <person name="Grigoriev I."/>
        </authorList>
    </citation>
    <scope>NUCLEOTIDE SEQUENCE [LARGE SCALE GENOMIC DNA]</scope>
    <source>
        <strain evidence="4 5">CCMP1102</strain>
    </source>
</reference>
<keyword evidence="1" id="KW-1015">Disulfide bond</keyword>
<dbReference type="OrthoDB" id="193961at2759"/>
<evidence type="ECO:0000259" key="3">
    <source>
        <dbReference type="Pfam" id="PF03712"/>
    </source>
</evidence>
<dbReference type="EMBL" id="KV784353">
    <property type="protein sequence ID" value="OEU23547.1"/>
    <property type="molecule type" value="Genomic_DNA"/>
</dbReference>
<feature type="region of interest" description="Disordered" evidence="2">
    <location>
        <begin position="1"/>
        <end position="36"/>
    </location>
</feature>
<accession>A0A1E7FZH2</accession>
<dbReference type="Gene3D" id="2.60.120.230">
    <property type="match status" value="1"/>
</dbReference>
<organism evidence="4 5">
    <name type="scientific">Fragilariopsis cylindrus CCMP1102</name>
    <dbReference type="NCBI Taxonomy" id="635003"/>
    <lineage>
        <taxon>Eukaryota</taxon>
        <taxon>Sar</taxon>
        <taxon>Stramenopiles</taxon>
        <taxon>Ochrophyta</taxon>
        <taxon>Bacillariophyta</taxon>
        <taxon>Bacillariophyceae</taxon>
        <taxon>Bacillariophycidae</taxon>
        <taxon>Bacillariales</taxon>
        <taxon>Bacillariaceae</taxon>
        <taxon>Fragilariopsis</taxon>
    </lineage>
</organism>
<dbReference type="AlphaFoldDB" id="A0A1E7FZH2"/>
<dbReference type="SUPFAM" id="SSF49742">
    <property type="entry name" value="PHM/PNGase F"/>
    <property type="match status" value="1"/>
</dbReference>